<comment type="caution">
    <text evidence="10">The sequence shown here is derived from an EMBL/GenBank/DDBJ whole genome shotgun (WGS) entry which is preliminary data.</text>
</comment>
<comment type="cofactor">
    <cofactor evidence="1">
        <name>Zn(2+)</name>
        <dbReference type="ChEBI" id="CHEBI:29105"/>
    </cofactor>
</comment>
<evidence type="ECO:0000313" key="10">
    <source>
        <dbReference type="EMBL" id="MXO71382.1"/>
    </source>
</evidence>
<evidence type="ECO:0000259" key="9">
    <source>
        <dbReference type="PROSITE" id="PS52035"/>
    </source>
</evidence>
<dbReference type="CDD" id="cd06238">
    <property type="entry name" value="M14-like"/>
    <property type="match status" value="1"/>
</dbReference>
<keyword evidence="4" id="KW-0378">Hydrolase</keyword>
<keyword evidence="5" id="KW-0862">Zinc</keyword>
<dbReference type="GO" id="GO:0008270">
    <property type="term" value="F:zinc ion binding"/>
    <property type="evidence" value="ECO:0007669"/>
    <property type="project" value="InterPro"/>
</dbReference>
<feature type="signal peptide" evidence="8">
    <location>
        <begin position="1"/>
        <end position="21"/>
    </location>
</feature>
<dbReference type="Pfam" id="PF00246">
    <property type="entry name" value="Peptidase_M14"/>
    <property type="match status" value="1"/>
</dbReference>
<dbReference type="PANTHER" id="PTHR11705">
    <property type="entry name" value="PROTEASE FAMILY M14 CARBOXYPEPTIDASE A,B"/>
    <property type="match status" value="1"/>
</dbReference>
<dbReference type="PROSITE" id="PS52035">
    <property type="entry name" value="PEPTIDASE_M14"/>
    <property type="match status" value="1"/>
</dbReference>
<feature type="chain" id="PRO_5032683333" evidence="8">
    <location>
        <begin position="22"/>
        <end position="874"/>
    </location>
</feature>
<dbReference type="InterPro" id="IPR029062">
    <property type="entry name" value="Class_I_gatase-like"/>
</dbReference>
<protein>
    <submittedName>
        <fullName evidence="10">Carboxypeptidase</fullName>
    </submittedName>
</protein>
<reference evidence="10 11" key="1">
    <citation type="submission" date="2019-12" db="EMBL/GenBank/DDBJ databases">
        <title>Genomic-based taxomic classification of the family Erythrobacteraceae.</title>
        <authorList>
            <person name="Xu L."/>
        </authorList>
    </citation>
    <scope>NUCLEOTIDE SEQUENCE [LARGE SCALE GENOMIC DNA]</scope>
    <source>
        <strain evidence="10 11">M0322</strain>
    </source>
</reference>
<evidence type="ECO:0000256" key="1">
    <source>
        <dbReference type="ARBA" id="ARBA00001947"/>
    </source>
</evidence>
<gene>
    <name evidence="10" type="ORF">GRI99_06975</name>
</gene>
<keyword evidence="11" id="KW-1185">Reference proteome</keyword>
<dbReference type="SUPFAM" id="SSF52317">
    <property type="entry name" value="Class I glutamine amidotransferase-like"/>
    <property type="match status" value="1"/>
</dbReference>
<dbReference type="SUPFAM" id="SSF53187">
    <property type="entry name" value="Zn-dependent exopeptidases"/>
    <property type="match status" value="1"/>
</dbReference>
<accession>A0A844YW74</accession>
<comment type="caution">
    <text evidence="7">Lacks conserved residue(s) required for the propagation of feature annotation.</text>
</comment>
<evidence type="ECO:0000256" key="5">
    <source>
        <dbReference type="ARBA" id="ARBA00022833"/>
    </source>
</evidence>
<evidence type="ECO:0000256" key="8">
    <source>
        <dbReference type="SAM" id="SignalP"/>
    </source>
</evidence>
<dbReference type="Proteomes" id="UP000466966">
    <property type="component" value="Unassembled WGS sequence"/>
</dbReference>
<evidence type="ECO:0000256" key="4">
    <source>
        <dbReference type="ARBA" id="ARBA00022801"/>
    </source>
</evidence>
<keyword evidence="6" id="KW-0482">Metalloprotease</keyword>
<dbReference type="RefSeq" id="WP_160771301.1">
    <property type="nucleotide sequence ID" value="NZ_WTYV01000002.1"/>
</dbReference>
<dbReference type="Gene3D" id="3.40.630.10">
    <property type="entry name" value="Zn peptidases"/>
    <property type="match status" value="1"/>
</dbReference>
<dbReference type="InterPro" id="IPR000834">
    <property type="entry name" value="Peptidase_M14"/>
</dbReference>
<dbReference type="GO" id="GO:0004181">
    <property type="term" value="F:metallocarboxypeptidase activity"/>
    <property type="evidence" value="ECO:0007669"/>
    <property type="project" value="InterPro"/>
</dbReference>
<keyword evidence="10" id="KW-0121">Carboxypeptidase</keyword>
<dbReference type="EMBL" id="WTYV01000002">
    <property type="protein sequence ID" value="MXO71382.1"/>
    <property type="molecule type" value="Genomic_DNA"/>
</dbReference>
<dbReference type="GO" id="GO:0006508">
    <property type="term" value="P:proteolysis"/>
    <property type="evidence" value="ECO:0007669"/>
    <property type="project" value="UniProtKB-KW"/>
</dbReference>
<keyword evidence="3" id="KW-0645">Protease</keyword>
<dbReference type="GO" id="GO:0005615">
    <property type="term" value="C:extracellular space"/>
    <property type="evidence" value="ECO:0007669"/>
    <property type="project" value="TreeGrafter"/>
</dbReference>
<evidence type="ECO:0000256" key="7">
    <source>
        <dbReference type="PROSITE-ProRule" id="PRU01379"/>
    </source>
</evidence>
<name>A0A844YW74_9SPHN</name>
<feature type="domain" description="Peptidase M14" evidence="9">
    <location>
        <begin position="47"/>
        <end position="382"/>
    </location>
</feature>
<dbReference type="SMART" id="SM00631">
    <property type="entry name" value="Zn_pept"/>
    <property type="match status" value="1"/>
</dbReference>
<proteinExistence type="inferred from homology"/>
<dbReference type="AlphaFoldDB" id="A0A844YW74"/>
<evidence type="ECO:0000313" key="11">
    <source>
        <dbReference type="Proteomes" id="UP000466966"/>
    </source>
</evidence>
<evidence type="ECO:0000256" key="3">
    <source>
        <dbReference type="ARBA" id="ARBA00022670"/>
    </source>
</evidence>
<sequence>MRRLFAALALMLAPVAAPVAAQSMVEGTFRADVPTLEQVVGHRSGTRISSPEQALTYMRALAEAEPERMRLVEYARSWEGRPLVYAVISSPANMARIEAVQADLAQLAQGAAPSSLGNVLPVTWLGYGVHGDEISSTDAALSLAYHLLAAQNDTAVDRILNNTVVVIDPSQNPDGRARFVNSFMAQSGIAASGDRYSAAADQPWPGGRFNHYLFDLNRDWFAVTQPETRGRIAAVRQWQPVVVVDAHEMGGDDSYFFPPVADPINPNVTQGQRDLMGLLGRNNAAAMDRIGQPYFTREVFDLFYPGYGDSWPTHNGAVGMTFEQASARGLAWERKDGSVLTYADGVRNHFTTTFATALTVADNAQRFLTEYAAYRRSAVAGQVGGSGGYVIDLAQRPWNAEQLARRLVTQGIAVRRVAGPATVCGRSYPAGYLSVSTAQASGRLIRSLLDADTPLPTQFVQAQESRRDRGLAHELYDTTAWSVGQMSGLAVRECAVTGAGTLVGADDPLPARAEAPGAFGLAVPWTDSGQVRLVTEALAAGLVGRATNEAFTMGSRTFPRGTVVFARGDNPEKLDELTAIATRIGAETVALGSGWTDSGPNMGSDAFVRLSRNPRVAMLWDDGVDPTSAGALRYTLEQRLGIPVTAIRTGTVGQANLGRYDVLLVPDGYYSEALGSGARAAIATYARSGGVVVAIGNALTAFNSGDNALFALQRETVLGGEPAKDDEDEKDGAAGEAIGSEADYLAAIADPHRSPDVLPGALLNTAIDADSFLSAGYDQAAPVVFAAGDLVFAPMGRADGTNVVRYAAAPDLVASGYVWAENRRQMAFKPFMVAQGTGGGLAIGFTQDPAMRGYLDGLDLLLANAVLMAPARVR</sequence>
<keyword evidence="8" id="KW-0732">Signal</keyword>
<evidence type="ECO:0000256" key="6">
    <source>
        <dbReference type="ARBA" id="ARBA00023049"/>
    </source>
</evidence>
<organism evidence="10 11">
    <name type="scientific">Alteraurantiacibacter buctensis</name>
    <dbReference type="NCBI Taxonomy" id="1503981"/>
    <lineage>
        <taxon>Bacteria</taxon>
        <taxon>Pseudomonadati</taxon>
        <taxon>Pseudomonadota</taxon>
        <taxon>Alphaproteobacteria</taxon>
        <taxon>Sphingomonadales</taxon>
        <taxon>Erythrobacteraceae</taxon>
        <taxon>Alteraurantiacibacter</taxon>
    </lineage>
</organism>
<comment type="similarity">
    <text evidence="2 7">Belongs to the peptidase M14 family.</text>
</comment>
<evidence type="ECO:0000256" key="2">
    <source>
        <dbReference type="ARBA" id="ARBA00005988"/>
    </source>
</evidence>
<dbReference type="CDD" id="cd03143">
    <property type="entry name" value="A4_beta-galactosidase_middle_domain"/>
    <property type="match status" value="1"/>
</dbReference>
<dbReference type="OrthoDB" id="9767214at2"/>
<dbReference type="PANTHER" id="PTHR11705:SF143">
    <property type="entry name" value="SLL0236 PROTEIN"/>
    <property type="match status" value="1"/>
</dbReference>